<dbReference type="EMBL" id="CP038008">
    <property type="protein sequence ID" value="QBY29377.1"/>
    <property type="molecule type" value="Genomic_DNA"/>
</dbReference>
<dbReference type="OMA" id="WIDNSPI"/>
<evidence type="ECO:0000256" key="1">
    <source>
        <dbReference type="SAM" id="SignalP"/>
    </source>
</evidence>
<protein>
    <submittedName>
        <fullName evidence="2">Fimbrial protein</fullName>
    </submittedName>
</protein>
<reference evidence="2" key="1">
    <citation type="submission" date="2019-03" db="EMBL/GenBank/DDBJ databases">
        <title>Complete genome sequence of enteropathogenic Citrobacter rodentium strain DBS100.</title>
        <authorList>
            <person name="Popov G."/>
            <person name="Fiebig A."/>
            <person name="Shideler S."/>
            <person name="Coombes B."/>
            <person name="Savchenko A."/>
        </authorList>
    </citation>
    <scope>NUCLEOTIDE SEQUENCE</scope>
    <source>
        <strain evidence="2">DBS100</strain>
    </source>
</reference>
<feature type="chain" id="PRO_5019777347" evidence="1">
    <location>
        <begin position="25"/>
        <end position="538"/>
    </location>
</feature>
<name>A0A482PKP4_CITRO</name>
<sequence>MKNFKNILLSALVLINGLPLPAMALNARTSGSVSNNFLFIENAVDKEYLITPSLLDPRFSGSNTWVKYGTTQVSLGYFGYVGWLTPANYYQDLWIDNSPIDGPFRGSRCYKGTQCPESGFIAGQGTDKNGVYHVQVAPVAGVVGGAYGFASLTDSAYEYFRNMPTGSSETYVFNRCYTSVNYDYSSGERCKDQNSGLWNYINYTLTKRGHLSLESTNAFQELWVASDGTPGIAKDSGYCELGIVDNNDGIICKMVKYNLQQSTNLTASLTFRAYIDTDMLGFTPTATSVKYSGDGSTWYNYNASTIYYNVFKTSGEYIHIFLSKNFLKKLVEAGVSITNSQPFTFGFYNGLTPESGHYQFTPSLQLNIVPKEYGISILSSDNTTSASGSGTIGDSNPIEMSYRVTVSGPRQADTITAQVIGDSATVDGVPYCLFQSAQDGISVPVPAYLQYNSRSGGVIQKRNSCSEAAIEMGDAQWQQTPWDMNNTDDGSYFMTDLKLLFPMNDPRSLFTVTGNNWEGVVSATGEIKVTANWMGVTQ</sequence>
<organism evidence="2">
    <name type="scientific">Citrobacter rodentium</name>
    <dbReference type="NCBI Taxonomy" id="67825"/>
    <lineage>
        <taxon>Bacteria</taxon>
        <taxon>Pseudomonadati</taxon>
        <taxon>Pseudomonadota</taxon>
        <taxon>Gammaproteobacteria</taxon>
        <taxon>Enterobacterales</taxon>
        <taxon>Enterobacteriaceae</taxon>
        <taxon>Citrobacter</taxon>
    </lineage>
</organism>
<dbReference type="RefSeq" id="WP_012907065.1">
    <property type="nucleotide sequence ID" value="NZ_CAJTBI010000055.1"/>
</dbReference>
<proteinExistence type="predicted"/>
<accession>A0A482PKP4</accession>
<gene>
    <name evidence="2" type="ORF">E2R62_11245</name>
</gene>
<feature type="signal peptide" evidence="1">
    <location>
        <begin position="1"/>
        <end position="24"/>
    </location>
</feature>
<keyword evidence="1" id="KW-0732">Signal</keyword>
<dbReference type="AlphaFoldDB" id="A0A482PKP4"/>
<evidence type="ECO:0000313" key="2">
    <source>
        <dbReference type="EMBL" id="QBY29377.1"/>
    </source>
</evidence>